<dbReference type="PANTHER" id="PTHR10353">
    <property type="entry name" value="GLYCOSYL HYDROLASE"/>
    <property type="match status" value="1"/>
</dbReference>
<dbReference type="GO" id="GO:0008422">
    <property type="term" value="F:beta-glucosidase activity"/>
    <property type="evidence" value="ECO:0007669"/>
    <property type="project" value="UniProtKB-EC"/>
</dbReference>
<evidence type="ECO:0000313" key="11">
    <source>
        <dbReference type="EMBL" id="MFC3895742.1"/>
    </source>
</evidence>
<comment type="catalytic activity">
    <reaction evidence="1 10">
        <text>Hydrolysis of terminal, non-reducing beta-D-glucosyl residues with release of beta-D-glucose.</text>
        <dbReference type="EC" id="3.2.1.21"/>
    </reaction>
</comment>
<dbReference type="Proteomes" id="UP001595690">
    <property type="component" value="Unassembled WGS sequence"/>
</dbReference>
<protein>
    <recommendedName>
        <fullName evidence="3 10">Beta-glucosidase</fullName>
        <ecNumber evidence="3 10">3.2.1.21</ecNumber>
    </recommendedName>
</protein>
<dbReference type="PROSITE" id="PS00572">
    <property type="entry name" value="GLYCOSYL_HYDROL_F1_1"/>
    <property type="match status" value="1"/>
</dbReference>
<organism evidence="11 12">
    <name type="scientific">Lentzea rhizosphaerae</name>
    <dbReference type="NCBI Taxonomy" id="2041025"/>
    <lineage>
        <taxon>Bacteria</taxon>
        <taxon>Bacillati</taxon>
        <taxon>Actinomycetota</taxon>
        <taxon>Actinomycetes</taxon>
        <taxon>Pseudonocardiales</taxon>
        <taxon>Pseudonocardiaceae</taxon>
        <taxon>Lentzea</taxon>
    </lineage>
</organism>
<sequence>MNVTDIVFPQGFLWGAATAAFQVEGATDVDGRTDSIWDEFCRQPGKVVGGDSGEPAADHYRRFAQDVRMMADLGLRAYRFSIAWPRVRPDGGAINKAGLDFYSRLVDTLLEHDIQPWPTLYHWDLPQQLEEAGGWAERDTAFRFADYATTAAEALGDRVTTWTTLNEPWCSAFLGYAAGVHAPGRTEPGAAAAAVHHLLLGHGLAAEAIRAATPYTRVGITLNMYPIIPADPSSPADQDVARRLDGLQQRIFLDPLFRGRYPADVLADLEPFGFTRHVRDGDLGLISAPLDMLGVNYYTEHFVSAEPGETAPSPWVGVGDHSFPRRDAPVTDMGWEVRPDGLTSVLLRLHAQYPRLPLYITENGAAFRDEIDGNGIQDLDRTAYLESHLRAAHDAIEMGVDLRGYFCWSLLDNFEWAEGYAKRFGIVHVDYDTQVRTPKLSAKWFAQVARGNALVATP</sequence>
<dbReference type="SUPFAM" id="SSF51445">
    <property type="entry name" value="(Trans)glycosidases"/>
    <property type="match status" value="1"/>
</dbReference>
<proteinExistence type="inferred from homology"/>
<dbReference type="NCBIfam" id="TIGR03356">
    <property type="entry name" value="BGL"/>
    <property type="match status" value="1"/>
</dbReference>
<dbReference type="EC" id="3.2.1.21" evidence="3 10"/>
<gene>
    <name evidence="11" type="ORF">ACFOWZ_30055</name>
</gene>
<evidence type="ECO:0000256" key="4">
    <source>
        <dbReference type="ARBA" id="ARBA00022801"/>
    </source>
</evidence>
<dbReference type="PANTHER" id="PTHR10353:SF36">
    <property type="entry name" value="LP05116P"/>
    <property type="match status" value="1"/>
</dbReference>
<evidence type="ECO:0000256" key="8">
    <source>
        <dbReference type="ARBA" id="ARBA00023326"/>
    </source>
</evidence>
<evidence type="ECO:0000313" key="12">
    <source>
        <dbReference type="Proteomes" id="UP001595690"/>
    </source>
</evidence>
<keyword evidence="12" id="KW-1185">Reference proteome</keyword>
<name>A0ABV8C159_9PSEU</name>
<dbReference type="Pfam" id="PF00232">
    <property type="entry name" value="Glyco_hydro_1"/>
    <property type="match status" value="1"/>
</dbReference>
<dbReference type="PROSITE" id="PS00653">
    <property type="entry name" value="GLYCOSYL_HYDROL_F1_2"/>
    <property type="match status" value="1"/>
</dbReference>
<evidence type="ECO:0000256" key="5">
    <source>
        <dbReference type="ARBA" id="ARBA00023001"/>
    </source>
</evidence>
<evidence type="ECO:0000256" key="2">
    <source>
        <dbReference type="ARBA" id="ARBA00010838"/>
    </source>
</evidence>
<keyword evidence="7 10" id="KW-0326">Glycosidase</keyword>
<accession>A0ABV8C159</accession>
<dbReference type="PRINTS" id="PR00131">
    <property type="entry name" value="GLHYDRLASE1"/>
</dbReference>
<evidence type="ECO:0000256" key="6">
    <source>
        <dbReference type="ARBA" id="ARBA00023277"/>
    </source>
</evidence>
<keyword evidence="8" id="KW-0624">Polysaccharide degradation</keyword>
<dbReference type="InterPro" id="IPR017736">
    <property type="entry name" value="Glyco_hydro_1_beta-glucosidase"/>
</dbReference>
<dbReference type="RefSeq" id="WP_382377273.1">
    <property type="nucleotide sequence ID" value="NZ_JBHRZI010000027.1"/>
</dbReference>
<comment type="similarity">
    <text evidence="2 10">Belongs to the glycosyl hydrolase 1 family.</text>
</comment>
<evidence type="ECO:0000256" key="10">
    <source>
        <dbReference type="RuleBase" id="RU361175"/>
    </source>
</evidence>
<dbReference type="InterPro" id="IPR018120">
    <property type="entry name" value="Glyco_hydro_1_AS"/>
</dbReference>
<dbReference type="InterPro" id="IPR017853">
    <property type="entry name" value="GH"/>
</dbReference>
<comment type="caution">
    <text evidence="11">The sequence shown here is derived from an EMBL/GenBank/DDBJ whole genome shotgun (WGS) entry which is preliminary data.</text>
</comment>
<dbReference type="Gene3D" id="3.20.20.80">
    <property type="entry name" value="Glycosidases"/>
    <property type="match status" value="1"/>
</dbReference>
<dbReference type="InterPro" id="IPR033132">
    <property type="entry name" value="GH_1_N_CS"/>
</dbReference>
<keyword evidence="6" id="KW-0119">Carbohydrate metabolism</keyword>
<dbReference type="InterPro" id="IPR001360">
    <property type="entry name" value="Glyco_hydro_1"/>
</dbReference>
<evidence type="ECO:0000256" key="1">
    <source>
        <dbReference type="ARBA" id="ARBA00000448"/>
    </source>
</evidence>
<feature type="active site" description="Nucleophile" evidence="9">
    <location>
        <position position="362"/>
    </location>
</feature>
<keyword evidence="5" id="KW-0136">Cellulose degradation</keyword>
<reference evidence="12" key="1">
    <citation type="journal article" date="2019" name="Int. J. Syst. Evol. Microbiol.">
        <title>The Global Catalogue of Microorganisms (GCM) 10K type strain sequencing project: providing services to taxonomists for standard genome sequencing and annotation.</title>
        <authorList>
            <consortium name="The Broad Institute Genomics Platform"/>
            <consortium name="The Broad Institute Genome Sequencing Center for Infectious Disease"/>
            <person name="Wu L."/>
            <person name="Ma J."/>
        </authorList>
    </citation>
    <scope>NUCLEOTIDE SEQUENCE [LARGE SCALE GENOMIC DNA]</scope>
    <source>
        <strain evidence="12">CGMCC 4.7405</strain>
    </source>
</reference>
<keyword evidence="4 10" id="KW-0378">Hydrolase</keyword>
<evidence type="ECO:0000256" key="9">
    <source>
        <dbReference type="PROSITE-ProRule" id="PRU10055"/>
    </source>
</evidence>
<evidence type="ECO:0000256" key="7">
    <source>
        <dbReference type="ARBA" id="ARBA00023295"/>
    </source>
</evidence>
<evidence type="ECO:0000256" key="3">
    <source>
        <dbReference type="ARBA" id="ARBA00012744"/>
    </source>
</evidence>
<dbReference type="EMBL" id="JBHRZI010000027">
    <property type="protein sequence ID" value="MFC3895742.1"/>
    <property type="molecule type" value="Genomic_DNA"/>
</dbReference>